<organism evidence="1 2">
    <name type="scientific">Sphingopyxis witflariensis</name>
    <dbReference type="NCBI Taxonomy" id="173675"/>
    <lineage>
        <taxon>Bacteria</taxon>
        <taxon>Pseudomonadati</taxon>
        <taxon>Pseudomonadota</taxon>
        <taxon>Alphaproteobacteria</taxon>
        <taxon>Sphingomonadales</taxon>
        <taxon>Sphingomonadaceae</taxon>
        <taxon>Sphingopyxis</taxon>
    </lineage>
</organism>
<sequence>MADDRMSLALTTDGGAAAFGLLCGPDCFIYIESAEPCSEGQNYPARIEAGSEAYELTMTCKRSDGGALLTMPHDAPFMRLVDGQDSVRFTITHEDGKPSQFRFPLAGSAKAIGLALAARAYIIALDSPGLSRDAPPPDG</sequence>
<reference evidence="1 2" key="1">
    <citation type="journal article" date="2002" name="Int. J. Syst. Evol. Microbiol.">
        <title>Sphingopyxis witflariensis sp. nov., isolated from activated sludge.</title>
        <authorList>
            <person name="Kampfer P."/>
            <person name="Witzenberger R."/>
            <person name="Denner E.B."/>
            <person name="Busse H.J."/>
            <person name="Neef A."/>
        </authorList>
    </citation>
    <scope>NUCLEOTIDE SEQUENCE [LARGE SCALE GENOMIC DNA]</scope>
    <source>
        <strain evidence="1 2">DSM 14551</strain>
    </source>
</reference>
<dbReference type="EMBL" id="NISJ01000019">
    <property type="protein sequence ID" value="OWQ90643.1"/>
    <property type="molecule type" value="Genomic_DNA"/>
</dbReference>
<keyword evidence="2" id="KW-1185">Reference proteome</keyword>
<evidence type="ECO:0000313" key="2">
    <source>
        <dbReference type="Proteomes" id="UP000197097"/>
    </source>
</evidence>
<gene>
    <name evidence="1" type="ORF">CDQ91_20115</name>
</gene>
<comment type="caution">
    <text evidence="1">The sequence shown here is derived from an EMBL/GenBank/DDBJ whole genome shotgun (WGS) entry which is preliminary data.</text>
</comment>
<accession>A0A246JDC2</accession>
<dbReference type="AlphaFoldDB" id="A0A246JDC2"/>
<dbReference type="Proteomes" id="UP000197097">
    <property type="component" value="Unassembled WGS sequence"/>
</dbReference>
<protein>
    <submittedName>
        <fullName evidence="1">Uncharacterized protein</fullName>
    </submittedName>
</protein>
<evidence type="ECO:0000313" key="1">
    <source>
        <dbReference type="EMBL" id="OWQ90643.1"/>
    </source>
</evidence>
<name>A0A246JDC2_9SPHN</name>
<proteinExistence type="predicted"/>